<dbReference type="AlphaFoldDB" id="A0A067QRP1"/>
<dbReference type="Proteomes" id="UP000027135">
    <property type="component" value="Unassembled WGS sequence"/>
</dbReference>
<accession>A0A067QRP1</accession>
<proteinExistence type="predicted"/>
<dbReference type="InParanoid" id="A0A067QRP1"/>
<name>A0A067QRP1_ZOONE</name>
<sequence length="118" mass="14058">MRRKCSFNIVHLYPARQVSALPEQTIYENLKHIFRIKTILSLDHRCETELMLADGITKWQHCVRPRMCKNSMREPLHGWTMEVTQSHRTHVGLHKRCTQLYYRGRVLNQVATSHFKSQ</sequence>
<reference evidence="1 2" key="1">
    <citation type="journal article" date="2014" name="Nat. Commun.">
        <title>Molecular traces of alternative social organization in a termite genome.</title>
        <authorList>
            <person name="Terrapon N."/>
            <person name="Li C."/>
            <person name="Robertson H.M."/>
            <person name="Ji L."/>
            <person name="Meng X."/>
            <person name="Booth W."/>
            <person name="Chen Z."/>
            <person name="Childers C.P."/>
            <person name="Glastad K.M."/>
            <person name="Gokhale K."/>
            <person name="Gowin J."/>
            <person name="Gronenberg W."/>
            <person name="Hermansen R.A."/>
            <person name="Hu H."/>
            <person name="Hunt B.G."/>
            <person name="Huylmans A.K."/>
            <person name="Khalil S.M."/>
            <person name="Mitchell R.D."/>
            <person name="Munoz-Torres M.C."/>
            <person name="Mustard J.A."/>
            <person name="Pan H."/>
            <person name="Reese J.T."/>
            <person name="Scharf M.E."/>
            <person name="Sun F."/>
            <person name="Vogel H."/>
            <person name="Xiao J."/>
            <person name="Yang W."/>
            <person name="Yang Z."/>
            <person name="Yang Z."/>
            <person name="Zhou J."/>
            <person name="Zhu J."/>
            <person name="Brent C.S."/>
            <person name="Elsik C.G."/>
            <person name="Goodisman M.A."/>
            <person name="Liberles D.A."/>
            <person name="Roe R.M."/>
            <person name="Vargo E.L."/>
            <person name="Vilcinskas A."/>
            <person name="Wang J."/>
            <person name="Bornberg-Bauer E."/>
            <person name="Korb J."/>
            <person name="Zhang G."/>
            <person name="Liebig J."/>
        </authorList>
    </citation>
    <scope>NUCLEOTIDE SEQUENCE [LARGE SCALE GENOMIC DNA]</scope>
    <source>
        <tissue evidence="1">Whole organism</tissue>
    </source>
</reference>
<organism evidence="1 2">
    <name type="scientific">Zootermopsis nevadensis</name>
    <name type="common">Dampwood termite</name>
    <dbReference type="NCBI Taxonomy" id="136037"/>
    <lineage>
        <taxon>Eukaryota</taxon>
        <taxon>Metazoa</taxon>
        <taxon>Ecdysozoa</taxon>
        <taxon>Arthropoda</taxon>
        <taxon>Hexapoda</taxon>
        <taxon>Insecta</taxon>
        <taxon>Pterygota</taxon>
        <taxon>Neoptera</taxon>
        <taxon>Polyneoptera</taxon>
        <taxon>Dictyoptera</taxon>
        <taxon>Blattodea</taxon>
        <taxon>Blattoidea</taxon>
        <taxon>Termitoidae</taxon>
        <taxon>Termopsidae</taxon>
        <taxon>Zootermopsis</taxon>
    </lineage>
</organism>
<dbReference type="EMBL" id="KK853018">
    <property type="protein sequence ID" value="KDR12446.1"/>
    <property type="molecule type" value="Genomic_DNA"/>
</dbReference>
<gene>
    <name evidence="1" type="ORF">L798_13498</name>
</gene>
<evidence type="ECO:0000313" key="2">
    <source>
        <dbReference type="Proteomes" id="UP000027135"/>
    </source>
</evidence>
<protein>
    <submittedName>
        <fullName evidence="1">Uncharacterized protein</fullName>
    </submittedName>
</protein>
<keyword evidence="2" id="KW-1185">Reference proteome</keyword>
<evidence type="ECO:0000313" key="1">
    <source>
        <dbReference type="EMBL" id="KDR12446.1"/>
    </source>
</evidence>